<keyword evidence="5" id="KW-0411">Iron-sulfur</keyword>
<reference evidence="6" key="1">
    <citation type="journal article" date="2014" name="Front. Microbiol.">
        <title>High frequency of phylogenetically diverse reductive dehalogenase-homologous genes in deep subseafloor sedimentary metagenomes.</title>
        <authorList>
            <person name="Kawai M."/>
            <person name="Futagami T."/>
            <person name="Toyoda A."/>
            <person name="Takaki Y."/>
            <person name="Nishi S."/>
            <person name="Hori S."/>
            <person name="Arai W."/>
            <person name="Tsubouchi T."/>
            <person name="Morono Y."/>
            <person name="Uchiyama I."/>
            <person name="Ito T."/>
            <person name="Fujiyama A."/>
            <person name="Inagaki F."/>
            <person name="Takami H."/>
        </authorList>
    </citation>
    <scope>NUCLEOTIDE SEQUENCE</scope>
    <source>
        <strain evidence="6">Expedition CK06-06</strain>
    </source>
</reference>
<dbReference type="EMBL" id="BARS01028846">
    <property type="protein sequence ID" value="GAF99670.1"/>
    <property type="molecule type" value="Genomic_DNA"/>
</dbReference>
<dbReference type="InterPro" id="IPR039650">
    <property type="entry name" value="HdrA-like"/>
</dbReference>
<evidence type="ECO:0000313" key="6">
    <source>
        <dbReference type="EMBL" id="GAF99670.1"/>
    </source>
</evidence>
<dbReference type="GO" id="GO:0016491">
    <property type="term" value="F:oxidoreductase activity"/>
    <property type="evidence" value="ECO:0007669"/>
    <property type="project" value="UniProtKB-KW"/>
</dbReference>
<keyword evidence="4" id="KW-0408">Iron</keyword>
<gene>
    <name evidence="6" type="ORF">S01H1_45174</name>
</gene>
<dbReference type="Pfam" id="PF13450">
    <property type="entry name" value="NAD_binding_8"/>
    <property type="match status" value="1"/>
</dbReference>
<comment type="caution">
    <text evidence="6">The sequence shown here is derived from an EMBL/GenBank/DDBJ whole genome shotgun (WGS) entry which is preliminary data.</text>
</comment>
<proteinExistence type="predicted"/>
<evidence type="ECO:0000256" key="3">
    <source>
        <dbReference type="ARBA" id="ARBA00023002"/>
    </source>
</evidence>
<accession>X0VGK2</accession>
<name>X0VGK2_9ZZZZ</name>
<dbReference type="PANTHER" id="PTHR43498">
    <property type="entry name" value="FERREDOXIN:COB-COM HETERODISULFIDE REDUCTASE SUBUNIT A"/>
    <property type="match status" value="1"/>
</dbReference>
<keyword evidence="3" id="KW-0560">Oxidoreductase</keyword>
<sequence length="197" mass="21263">MSENMTESADKPGIEPNIGVFLCKCGKNIGGTVDIDQLAKEIEGDTRVKLVQVNTYTCSDPGQVEIETAINEQGIEKIVIAACSPRLHGPTWKKLLRRVGINPSLVEVANIREQCSWVHLSEKEEATKKAKEILEMAIAKAELLEAIDDIIVPITRRVLIIGGGVAGIQAALDLADDIEVILVEKAPTIGGKMALID</sequence>
<feature type="non-terminal residue" evidence="6">
    <location>
        <position position="197"/>
    </location>
</feature>
<dbReference type="AlphaFoldDB" id="X0VGK2"/>
<evidence type="ECO:0000256" key="1">
    <source>
        <dbReference type="ARBA" id="ARBA00022485"/>
    </source>
</evidence>
<evidence type="ECO:0000256" key="2">
    <source>
        <dbReference type="ARBA" id="ARBA00022723"/>
    </source>
</evidence>
<dbReference type="SUPFAM" id="SSF51905">
    <property type="entry name" value="FAD/NAD(P)-binding domain"/>
    <property type="match status" value="1"/>
</dbReference>
<keyword evidence="2" id="KW-0479">Metal-binding</keyword>
<evidence type="ECO:0000256" key="4">
    <source>
        <dbReference type="ARBA" id="ARBA00023004"/>
    </source>
</evidence>
<dbReference type="InterPro" id="IPR036188">
    <property type="entry name" value="FAD/NAD-bd_sf"/>
</dbReference>
<organism evidence="6">
    <name type="scientific">marine sediment metagenome</name>
    <dbReference type="NCBI Taxonomy" id="412755"/>
    <lineage>
        <taxon>unclassified sequences</taxon>
        <taxon>metagenomes</taxon>
        <taxon>ecological metagenomes</taxon>
    </lineage>
</organism>
<dbReference type="PANTHER" id="PTHR43498:SF1">
    <property type="entry name" value="COB--COM HETERODISULFIDE REDUCTASE IRON-SULFUR SUBUNIT A"/>
    <property type="match status" value="1"/>
</dbReference>
<keyword evidence="1" id="KW-0004">4Fe-4S</keyword>
<dbReference type="GO" id="GO:0051539">
    <property type="term" value="F:4 iron, 4 sulfur cluster binding"/>
    <property type="evidence" value="ECO:0007669"/>
    <property type="project" value="UniProtKB-KW"/>
</dbReference>
<protein>
    <submittedName>
        <fullName evidence="6">Uncharacterized protein</fullName>
    </submittedName>
</protein>
<dbReference type="GO" id="GO:0046872">
    <property type="term" value="F:metal ion binding"/>
    <property type="evidence" value="ECO:0007669"/>
    <property type="project" value="UniProtKB-KW"/>
</dbReference>
<dbReference type="Gene3D" id="3.50.50.60">
    <property type="entry name" value="FAD/NAD(P)-binding domain"/>
    <property type="match status" value="1"/>
</dbReference>
<evidence type="ECO:0000256" key="5">
    <source>
        <dbReference type="ARBA" id="ARBA00023014"/>
    </source>
</evidence>